<gene>
    <name evidence="2" type="ORF">E2C01_085770</name>
</gene>
<dbReference type="EMBL" id="VSRR010085491">
    <property type="protein sequence ID" value="MPC90771.1"/>
    <property type="molecule type" value="Genomic_DNA"/>
</dbReference>
<evidence type="ECO:0000256" key="1">
    <source>
        <dbReference type="SAM" id="MobiDB-lite"/>
    </source>
</evidence>
<reference evidence="2 3" key="1">
    <citation type="submission" date="2019-05" db="EMBL/GenBank/DDBJ databases">
        <title>Another draft genome of Portunus trituberculatus and its Hox gene families provides insights of decapod evolution.</title>
        <authorList>
            <person name="Jeong J.-H."/>
            <person name="Song I."/>
            <person name="Kim S."/>
            <person name="Choi T."/>
            <person name="Kim D."/>
            <person name="Ryu S."/>
            <person name="Kim W."/>
        </authorList>
    </citation>
    <scope>NUCLEOTIDE SEQUENCE [LARGE SCALE GENOMIC DNA]</scope>
    <source>
        <tissue evidence="2">Muscle</tissue>
    </source>
</reference>
<feature type="region of interest" description="Disordered" evidence="1">
    <location>
        <begin position="17"/>
        <end position="38"/>
    </location>
</feature>
<proteinExistence type="predicted"/>
<keyword evidence="3" id="KW-1185">Reference proteome</keyword>
<protein>
    <submittedName>
        <fullName evidence="2">Uncharacterized protein</fullName>
    </submittedName>
</protein>
<evidence type="ECO:0000313" key="2">
    <source>
        <dbReference type="EMBL" id="MPC90771.1"/>
    </source>
</evidence>
<comment type="caution">
    <text evidence="2">The sequence shown here is derived from an EMBL/GenBank/DDBJ whole genome shotgun (WGS) entry which is preliminary data.</text>
</comment>
<name>A0A5B7IZ05_PORTR</name>
<sequence length="38" mass="3988">METVFIPGKVIIIPPQVPPTGRGKTSEAPPLCGILSKD</sequence>
<organism evidence="2 3">
    <name type="scientific">Portunus trituberculatus</name>
    <name type="common">Swimming crab</name>
    <name type="synonym">Neptunus trituberculatus</name>
    <dbReference type="NCBI Taxonomy" id="210409"/>
    <lineage>
        <taxon>Eukaryota</taxon>
        <taxon>Metazoa</taxon>
        <taxon>Ecdysozoa</taxon>
        <taxon>Arthropoda</taxon>
        <taxon>Crustacea</taxon>
        <taxon>Multicrustacea</taxon>
        <taxon>Malacostraca</taxon>
        <taxon>Eumalacostraca</taxon>
        <taxon>Eucarida</taxon>
        <taxon>Decapoda</taxon>
        <taxon>Pleocyemata</taxon>
        <taxon>Brachyura</taxon>
        <taxon>Eubrachyura</taxon>
        <taxon>Portunoidea</taxon>
        <taxon>Portunidae</taxon>
        <taxon>Portuninae</taxon>
        <taxon>Portunus</taxon>
    </lineage>
</organism>
<evidence type="ECO:0000313" key="3">
    <source>
        <dbReference type="Proteomes" id="UP000324222"/>
    </source>
</evidence>
<dbReference type="AlphaFoldDB" id="A0A5B7IZ05"/>
<dbReference type="Proteomes" id="UP000324222">
    <property type="component" value="Unassembled WGS sequence"/>
</dbReference>
<accession>A0A5B7IZ05</accession>